<keyword evidence="3 7" id="KW-0032">Aminotransferase</keyword>
<dbReference type="EMBL" id="VHSH01000002">
    <property type="protein sequence ID" value="TQV82134.1"/>
    <property type="molecule type" value="Genomic_DNA"/>
</dbReference>
<dbReference type="OrthoDB" id="9763453at2"/>
<feature type="domain" description="Aminotransferase class I/classII large" evidence="6">
    <location>
        <begin position="29"/>
        <end position="380"/>
    </location>
</feature>
<evidence type="ECO:0000256" key="2">
    <source>
        <dbReference type="ARBA" id="ARBA00007441"/>
    </source>
</evidence>
<dbReference type="InterPro" id="IPR051326">
    <property type="entry name" value="Kynurenine-oxoglutarate_AT"/>
</dbReference>
<evidence type="ECO:0000259" key="6">
    <source>
        <dbReference type="Pfam" id="PF00155"/>
    </source>
</evidence>
<dbReference type="NCBIfam" id="NF006488">
    <property type="entry name" value="PRK08912.1"/>
    <property type="match status" value="1"/>
</dbReference>
<sequence>MKAANSTLSSYGTTVFEVMSRLAIEHGAINLGQGFPDTDGPLEVRQKAADALLDAPNQYPPMMGLPELRQAVAAHNKRFYDLDVDWQSEVMVTSGATEALADCLFALIEPGDEVVLIEPLYDCYLPIVRRAGGVPKLVRVEPPDWTLPRSALEEAFTERTKLILLNNPMNPAAKVFDREELAFIADLVIRHDAYAVCDEVYEHILFDGRQHIPLMTLPGMRERCLRIGSAGKTFSLTGWKVGYITAPQDLLAPVAKSHQFVTFTTPPNLQRAVAYGLEMEQSYFDGLAAEMQAKRDRIASGLADIGFGIIDCEGTYFITADIRPLGFCGDDVDFCRHITLEAGVTTVPVSAFYQNEAIDHYVRFCFCKRDEVLDEAVARLKKAF</sequence>
<dbReference type="GO" id="GO:0005737">
    <property type="term" value="C:cytoplasm"/>
    <property type="evidence" value="ECO:0007669"/>
    <property type="project" value="TreeGrafter"/>
</dbReference>
<dbReference type="InterPro" id="IPR015421">
    <property type="entry name" value="PyrdxlP-dep_Trfase_major"/>
</dbReference>
<protein>
    <submittedName>
        <fullName evidence="7">Aminotransferase</fullName>
    </submittedName>
</protein>
<evidence type="ECO:0000256" key="5">
    <source>
        <dbReference type="ARBA" id="ARBA00022898"/>
    </source>
</evidence>
<comment type="caution">
    <text evidence="7">The sequence shown here is derived from an EMBL/GenBank/DDBJ whole genome shotgun (WGS) entry which is preliminary data.</text>
</comment>
<keyword evidence="5" id="KW-0663">Pyridoxal phosphate</keyword>
<dbReference type="RefSeq" id="WP_142895764.1">
    <property type="nucleotide sequence ID" value="NZ_ML660053.1"/>
</dbReference>
<dbReference type="Gene3D" id="3.40.640.10">
    <property type="entry name" value="Type I PLP-dependent aspartate aminotransferase-like (Major domain)"/>
    <property type="match status" value="1"/>
</dbReference>
<evidence type="ECO:0000313" key="8">
    <source>
        <dbReference type="Proteomes" id="UP000315252"/>
    </source>
</evidence>
<keyword evidence="8" id="KW-1185">Reference proteome</keyword>
<comment type="similarity">
    <text evidence="2">Belongs to the class-I pyridoxal-phosphate-dependent aminotransferase family.</text>
</comment>
<dbReference type="Proteomes" id="UP000315252">
    <property type="component" value="Unassembled WGS sequence"/>
</dbReference>
<dbReference type="FunFam" id="3.40.640.10:FF:000024">
    <property type="entry name" value="Kynurenine--oxoglutarate transaminase 3"/>
    <property type="match status" value="1"/>
</dbReference>
<keyword evidence="4 7" id="KW-0808">Transferase</keyword>
<dbReference type="Pfam" id="PF00155">
    <property type="entry name" value="Aminotran_1_2"/>
    <property type="match status" value="1"/>
</dbReference>
<dbReference type="Gene3D" id="3.90.1150.10">
    <property type="entry name" value="Aspartate Aminotransferase, domain 1"/>
    <property type="match status" value="1"/>
</dbReference>
<dbReference type="SUPFAM" id="SSF53383">
    <property type="entry name" value="PLP-dependent transferases"/>
    <property type="match status" value="1"/>
</dbReference>
<evidence type="ECO:0000256" key="3">
    <source>
        <dbReference type="ARBA" id="ARBA00022576"/>
    </source>
</evidence>
<comment type="cofactor">
    <cofactor evidence="1">
        <name>pyridoxal 5'-phosphate</name>
        <dbReference type="ChEBI" id="CHEBI:597326"/>
    </cofactor>
</comment>
<dbReference type="PANTHER" id="PTHR43807:SF20">
    <property type="entry name" value="FI04487P"/>
    <property type="match status" value="1"/>
</dbReference>
<organism evidence="7 8">
    <name type="scientific">Denitrobaculum tricleocarpae</name>
    <dbReference type="NCBI Taxonomy" id="2591009"/>
    <lineage>
        <taxon>Bacteria</taxon>
        <taxon>Pseudomonadati</taxon>
        <taxon>Pseudomonadota</taxon>
        <taxon>Alphaproteobacteria</taxon>
        <taxon>Rhodospirillales</taxon>
        <taxon>Rhodospirillaceae</taxon>
        <taxon>Denitrobaculum</taxon>
    </lineage>
</organism>
<dbReference type="CDD" id="cd00609">
    <property type="entry name" value="AAT_like"/>
    <property type="match status" value="1"/>
</dbReference>
<reference evidence="7 8" key="1">
    <citation type="submission" date="2019-06" db="EMBL/GenBank/DDBJ databases">
        <title>Whole genome sequence for Rhodospirillaceae sp. R148.</title>
        <authorList>
            <person name="Wang G."/>
        </authorList>
    </citation>
    <scope>NUCLEOTIDE SEQUENCE [LARGE SCALE GENOMIC DNA]</scope>
    <source>
        <strain evidence="7 8">R148</strain>
    </source>
</reference>
<evidence type="ECO:0000256" key="1">
    <source>
        <dbReference type="ARBA" id="ARBA00001933"/>
    </source>
</evidence>
<evidence type="ECO:0000256" key="4">
    <source>
        <dbReference type="ARBA" id="ARBA00022679"/>
    </source>
</evidence>
<dbReference type="AlphaFoldDB" id="A0A545TY69"/>
<evidence type="ECO:0000313" key="7">
    <source>
        <dbReference type="EMBL" id="TQV82134.1"/>
    </source>
</evidence>
<dbReference type="GO" id="GO:0016212">
    <property type="term" value="F:kynurenine-oxoglutarate transaminase activity"/>
    <property type="evidence" value="ECO:0007669"/>
    <property type="project" value="TreeGrafter"/>
</dbReference>
<proteinExistence type="inferred from homology"/>
<dbReference type="InterPro" id="IPR004839">
    <property type="entry name" value="Aminotransferase_I/II_large"/>
</dbReference>
<dbReference type="GO" id="GO:0030170">
    <property type="term" value="F:pyridoxal phosphate binding"/>
    <property type="evidence" value="ECO:0007669"/>
    <property type="project" value="InterPro"/>
</dbReference>
<dbReference type="PANTHER" id="PTHR43807">
    <property type="entry name" value="FI04487P"/>
    <property type="match status" value="1"/>
</dbReference>
<accession>A0A545TY69</accession>
<dbReference type="InterPro" id="IPR015422">
    <property type="entry name" value="PyrdxlP-dep_Trfase_small"/>
</dbReference>
<gene>
    <name evidence="7" type="ORF">FKG95_07885</name>
</gene>
<dbReference type="InterPro" id="IPR015424">
    <property type="entry name" value="PyrdxlP-dep_Trfase"/>
</dbReference>
<name>A0A545TY69_9PROT</name>